<dbReference type="HOGENOM" id="CLU_876957_0_0_7"/>
<dbReference type="RefSeq" id="WP_013326960.1">
    <property type="nucleotide sequence ID" value="NC_014506.1"/>
</dbReference>
<gene>
    <name evidence="1" type="ordered locus">Saut_1156</name>
</gene>
<sequence length="317" mass="36595">MKKQEIESIEELLKTYLENDISAEEIVKKINFKILYEDPILKGELTTPYIEMLSEYQESVFYAYLAITGRKENLVFLTDEEKSALSLKFKIDDGSDIIQTAFEKIDNFNDLLKEGVQKMNGTQVVLVALIIAGYLSIDKLADTFENIETKKIEVTVPIANIEREKELYSTFKDMQKNLLNNKFDRKKQEALHKPLYSYPNNTLKTQEEVITSEQAKELKIKPVIETENIKGLYMVDGVKGASESRSLTTFWLINKAGKDFSIQLKNNELDTMRKNLLFENMGKIIYLDLEIKKKDGVIKNKIINAIYDKNSNPELFI</sequence>
<evidence type="ECO:0000313" key="2">
    <source>
        <dbReference type="Proteomes" id="UP000007803"/>
    </source>
</evidence>
<accession>E0USP1</accession>
<dbReference type="AlphaFoldDB" id="E0USP1"/>
<dbReference type="KEGG" id="sua:Saut_1156"/>
<protein>
    <submittedName>
        <fullName evidence="1">Uncharacterized protein</fullName>
    </submittedName>
</protein>
<keyword evidence="2" id="KW-1185">Reference proteome</keyword>
<evidence type="ECO:0000313" key="1">
    <source>
        <dbReference type="EMBL" id="ADN09204.1"/>
    </source>
</evidence>
<organism evidence="1 2">
    <name type="scientific">Sulfurimonas autotrophica (strain ATCC BAA-671 / DSM 16294 / JCM 11897 / OK10)</name>
    <dbReference type="NCBI Taxonomy" id="563040"/>
    <lineage>
        <taxon>Bacteria</taxon>
        <taxon>Pseudomonadati</taxon>
        <taxon>Campylobacterota</taxon>
        <taxon>Epsilonproteobacteria</taxon>
        <taxon>Campylobacterales</taxon>
        <taxon>Sulfurimonadaceae</taxon>
        <taxon>Sulfurimonas</taxon>
    </lineage>
</organism>
<reference evidence="2" key="1">
    <citation type="journal article" date="2010" name="Stand. Genomic Sci.">
        <title>Complete genome sequence of Sulfurimonas autotrophica type strain (OK10).</title>
        <authorList>
            <person name="Sikorski J."/>
            <person name="Munk C."/>
            <person name="Lapidus A."/>
            <person name="Djao O."/>
            <person name="Lucas S."/>
            <person name="Glavina Del Rio T."/>
            <person name="Nolan M."/>
            <person name="Tice H."/>
            <person name="Han C."/>
            <person name="Cheng J."/>
            <person name="Tapia R."/>
            <person name="Goodwin L."/>
            <person name="Pitluck S."/>
            <person name="Liolios K."/>
            <person name="Ivanova N."/>
            <person name="Mavromatis K."/>
            <person name="Mikhailova N."/>
            <person name="Pati A."/>
            <person name="Sims D."/>
            <person name="Meincke L."/>
            <person name="Brettin T."/>
            <person name="Detter J."/>
            <person name="Chen A."/>
            <person name="Palaniappan K."/>
            <person name="Land M."/>
            <person name="Hauser L."/>
            <person name="Chang Y."/>
            <person name="Jeffries C."/>
            <person name="Rohde M."/>
            <person name="Lang E."/>
            <person name="Spring S."/>
            <person name="Goker M."/>
            <person name="Woyke T."/>
            <person name="Bristow J."/>
            <person name="Eisen J."/>
            <person name="Markowitz V."/>
            <person name="Hugenholtz P."/>
            <person name="Kyrpides N."/>
            <person name="Klenk H."/>
        </authorList>
    </citation>
    <scope>NUCLEOTIDE SEQUENCE [LARGE SCALE GENOMIC DNA]</scope>
    <source>
        <strain evidence="2">ATCC BAA-671 / DSM 16294 / JCM 11897 / OK10</strain>
    </source>
</reference>
<name>E0USP1_SULAO</name>
<proteinExistence type="predicted"/>
<dbReference type="Proteomes" id="UP000007803">
    <property type="component" value="Chromosome"/>
</dbReference>
<dbReference type="EMBL" id="CP002205">
    <property type="protein sequence ID" value="ADN09204.1"/>
    <property type="molecule type" value="Genomic_DNA"/>
</dbReference>